<name>A0ACB7JBX0_PLECO</name>
<proteinExistence type="predicted"/>
<organism evidence="1 2">
    <name type="scientific">Pleurotus cornucopiae</name>
    <name type="common">Cornucopia mushroom</name>
    <dbReference type="NCBI Taxonomy" id="5321"/>
    <lineage>
        <taxon>Eukaryota</taxon>
        <taxon>Fungi</taxon>
        <taxon>Dikarya</taxon>
        <taxon>Basidiomycota</taxon>
        <taxon>Agaricomycotina</taxon>
        <taxon>Agaricomycetes</taxon>
        <taxon>Agaricomycetidae</taxon>
        <taxon>Agaricales</taxon>
        <taxon>Pleurotineae</taxon>
        <taxon>Pleurotaceae</taxon>
        <taxon>Pleurotus</taxon>
    </lineage>
</organism>
<comment type="caution">
    <text evidence="1">The sequence shown here is derived from an EMBL/GenBank/DDBJ whole genome shotgun (WGS) entry which is preliminary data.</text>
</comment>
<evidence type="ECO:0000313" key="2">
    <source>
        <dbReference type="Proteomes" id="UP000824881"/>
    </source>
</evidence>
<sequence>MGFGGVCAQRDLIMFHVSQAECCLGMHADMLPQTPAERTDIRFDQRPSTNLGKAHAIPPLYLRGIVVNRDRYLFALQPIIRTLLMFPGASQCVLFAAMTQHIRASDPPNPLGFSALSTTLNNVHFPFLVLMEQARNLKNGAVSIQPISYKPRDRFDYKLTLEQWARAYNTPSHMQHGQQYGKALPDQVDRIANLFDAHLGLVSDVREIHREQAAIEREYAAKLQALARRAAEKRSRTEASFVLGDEPTKAWDENTLKRSTLDSAYGAIVNSLVNTAQDHINVADTLTTQVVDVLKAIEKKNEDLKKKELQFFQKLLSNRDRIYSDRVKILQSRAQDDRHAERAARQAEQQKNDMLNSKNVYIISTTLANRAKAKFYDEDLPGLEDQLQELQSRLTIAFVQVLQHSQGLQQRHLDVLKSRLAAVESALGSVDPAQDEDLFIEHNIRAFALPGDWVFEPCSIRYDTPDMSVEPGPKVFLQNKLAKCRTKLQELDPLVDSKRKDYDQLTKIVAARDADRALGTTDEIINDYFDARQQLTVFSTSQCILRAEADTIVSALGGDEGGRMPHTFKSSSFSIPTQCGYCKSSIWGLSKQGKTCKLCGLSVHNKCELKIPANCQESDGPTFSPTSTRSSVPSRESSLMAPSSNPSASSFVRETKEDAAEEAYPQARVQFDFVATSEFELGVTDGLLVHVLEPDDGSGWVKVANANGQSGLVPASYIEAISDEPQPPPVTLPARSSPKKYVRAIYAYVAQGADEISIKEGEQIELTSGPAGGQFYGDGWWEGLDGQGRKGIFPSNYVQLV</sequence>
<dbReference type="Proteomes" id="UP000824881">
    <property type="component" value="Unassembled WGS sequence"/>
</dbReference>
<accession>A0ACB7JBX0</accession>
<keyword evidence="2" id="KW-1185">Reference proteome</keyword>
<dbReference type="EMBL" id="WQMT02000001">
    <property type="protein sequence ID" value="KAG9227755.1"/>
    <property type="molecule type" value="Genomic_DNA"/>
</dbReference>
<evidence type="ECO:0000313" key="1">
    <source>
        <dbReference type="EMBL" id="KAG9227755.1"/>
    </source>
</evidence>
<protein>
    <submittedName>
        <fullName evidence="1">Uncharacterized protein</fullName>
    </submittedName>
</protein>
<gene>
    <name evidence="1" type="ORF">CCMSSC00406_0000599</name>
</gene>
<reference evidence="1 2" key="1">
    <citation type="journal article" date="2021" name="Appl. Environ. Microbiol.">
        <title>Genetic linkage and physical mapping for an oyster mushroom Pleurotus cornucopiae and QTL analysis for the trait cap color.</title>
        <authorList>
            <person name="Zhang Y."/>
            <person name="Gao W."/>
            <person name="Sonnenberg A."/>
            <person name="Chen Q."/>
            <person name="Zhang J."/>
            <person name="Huang C."/>
        </authorList>
    </citation>
    <scope>NUCLEOTIDE SEQUENCE [LARGE SCALE GENOMIC DNA]</scope>
    <source>
        <strain evidence="1">CCMSSC00406</strain>
    </source>
</reference>